<organism evidence="6 7">
    <name type="scientific">Meripilus lineatus</name>
    <dbReference type="NCBI Taxonomy" id="2056292"/>
    <lineage>
        <taxon>Eukaryota</taxon>
        <taxon>Fungi</taxon>
        <taxon>Dikarya</taxon>
        <taxon>Basidiomycota</taxon>
        <taxon>Agaricomycotina</taxon>
        <taxon>Agaricomycetes</taxon>
        <taxon>Polyporales</taxon>
        <taxon>Meripilaceae</taxon>
        <taxon>Meripilus</taxon>
    </lineage>
</organism>
<keyword evidence="3" id="KW-0496">Mitochondrion</keyword>
<dbReference type="Gene3D" id="3.40.50.720">
    <property type="entry name" value="NAD(P)-binding Rossmann-like Domain"/>
    <property type="match status" value="1"/>
</dbReference>
<evidence type="ECO:0000259" key="5">
    <source>
        <dbReference type="Pfam" id="PF01370"/>
    </source>
</evidence>
<reference evidence="6" key="1">
    <citation type="submission" date="2022-07" db="EMBL/GenBank/DDBJ databases">
        <title>Genome Sequence of Physisporinus lineatus.</title>
        <authorList>
            <person name="Buettner E."/>
        </authorList>
    </citation>
    <scope>NUCLEOTIDE SEQUENCE</scope>
    <source>
        <strain evidence="6">VT162</strain>
    </source>
</reference>
<protein>
    <recommendedName>
        <fullName evidence="5">NAD-dependent epimerase/dehydratase domain-containing protein</fullName>
    </recommendedName>
</protein>
<dbReference type="InterPro" id="IPR036291">
    <property type="entry name" value="NAD(P)-bd_dom_sf"/>
</dbReference>
<accession>A0AAD5YG80</accession>
<feature type="domain" description="NAD-dependent epimerase/dehydratase" evidence="5">
    <location>
        <begin position="7"/>
        <end position="123"/>
    </location>
</feature>
<dbReference type="InterPro" id="IPR001509">
    <property type="entry name" value="Epimerase_deHydtase"/>
</dbReference>
<comment type="similarity">
    <text evidence="2">Belongs to the FMP52 family.</text>
</comment>
<dbReference type="PANTHER" id="PTHR14097:SF7">
    <property type="entry name" value="OXIDOREDUCTASE HTATIP2"/>
    <property type="match status" value="1"/>
</dbReference>
<sequence length="234" mass="25017">MSSGKSALIIGATGATGKHLLQELLQSSAFTRVGEYGRRVTSQESINVGKDKLEQKTIDFEKLEEAGLKEGKWDVVYITLGTTRAAAGSAAAFEKIDKDYVLNAARLAKHDDSSKPQRVVYLSVSPILVSPVKPYPHILSTLTEVGLAALGYDETIIVRPGLITERGGESRLGETIAGYLFSTSLLAKAIRISGELGVKGLPAAAQPKEEGQPPSVFTSINHLGLRGLLRESKD</sequence>
<evidence type="ECO:0000256" key="2">
    <source>
        <dbReference type="ARBA" id="ARBA00006617"/>
    </source>
</evidence>
<dbReference type="Proteomes" id="UP001212997">
    <property type="component" value="Unassembled WGS sequence"/>
</dbReference>
<gene>
    <name evidence="6" type="ORF">NLI96_g2844</name>
</gene>
<keyword evidence="7" id="KW-1185">Reference proteome</keyword>
<evidence type="ECO:0000313" key="6">
    <source>
        <dbReference type="EMBL" id="KAJ3488427.1"/>
    </source>
</evidence>
<evidence type="ECO:0000313" key="7">
    <source>
        <dbReference type="Proteomes" id="UP001212997"/>
    </source>
</evidence>
<comment type="caution">
    <text evidence="6">The sequence shown here is derived from an EMBL/GenBank/DDBJ whole genome shotgun (WGS) entry which is preliminary data.</text>
</comment>
<dbReference type="GO" id="GO:0051170">
    <property type="term" value="P:import into nucleus"/>
    <property type="evidence" value="ECO:0007669"/>
    <property type="project" value="TreeGrafter"/>
</dbReference>
<evidence type="ECO:0000256" key="4">
    <source>
        <dbReference type="ARBA" id="ARBA00023136"/>
    </source>
</evidence>
<proteinExistence type="inferred from homology"/>
<dbReference type="EMBL" id="JANAWD010000067">
    <property type="protein sequence ID" value="KAJ3488427.1"/>
    <property type="molecule type" value="Genomic_DNA"/>
</dbReference>
<dbReference type="AlphaFoldDB" id="A0AAD5YG80"/>
<evidence type="ECO:0000256" key="3">
    <source>
        <dbReference type="ARBA" id="ARBA00023128"/>
    </source>
</evidence>
<evidence type="ECO:0000256" key="1">
    <source>
        <dbReference type="ARBA" id="ARBA00004450"/>
    </source>
</evidence>
<dbReference type="SUPFAM" id="SSF51735">
    <property type="entry name" value="NAD(P)-binding Rossmann-fold domains"/>
    <property type="match status" value="1"/>
</dbReference>
<comment type="subcellular location">
    <subcellularLocation>
        <location evidence="1">Mitochondrion outer membrane</location>
        <topology evidence="1">Peripheral membrane protein</topology>
    </subcellularLocation>
</comment>
<dbReference type="GO" id="GO:0005741">
    <property type="term" value="C:mitochondrial outer membrane"/>
    <property type="evidence" value="ECO:0007669"/>
    <property type="project" value="UniProtKB-SubCell"/>
</dbReference>
<dbReference type="PANTHER" id="PTHR14097">
    <property type="entry name" value="OXIDOREDUCTASE HTATIP2"/>
    <property type="match status" value="1"/>
</dbReference>
<name>A0AAD5YG80_9APHY</name>
<keyword evidence="4" id="KW-0472">Membrane</keyword>
<dbReference type="Pfam" id="PF01370">
    <property type="entry name" value="Epimerase"/>
    <property type="match status" value="1"/>
</dbReference>